<accession>A0ABQ6FAG5</accession>
<evidence type="ECO:0000313" key="9">
    <source>
        <dbReference type="EMBL" id="GLT22281.1"/>
    </source>
</evidence>
<sequence length="479" mass="54060">MNQPENLAQKKSDASAKAASEAEDTLYAVRQKVYPRAVTGRFATWRWILVWATQLIFYGLCWLPWNGRQAVLLDVVERKFYIFGWVFWPQDVFFLAILLIISAYSLFFFTAVAGRLWCGYACPQTVYTEIFMWIEEKIEGNRSQRMKLDQAPMSARKLGIKAAKFGAWGALSLWTGFTLVGYFTPIKELVHEAMTFSFGPWELFWIFFYGGFTYLFAGVMREQVCKYMCPYARFQGVMFDPDTLVITYDPERGEPRGARKKGADPKTLNKGDCVDCGICVQVCPTGIDIRNGMQYECIGCAACIDACDQVMEKMDYPKGLIRYTTENAMKRHWGSKEILGHVMRPRIMIYAGVLVAICTAFAYGLATRSTLRVDVIKDRSTLSREVDDGMIANVYNLHVMNMTEKSRSFALSVSGLDGVRISPDKPFEVDAAGLKSVTVEVAVPPESGKPGSNTVYIEVKAMDDPTVSVREKTAFLLPR</sequence>
<evidence type="ECO:0000256" key="7">
    <source>
        <dbReference type="SAM" id="Phobius"/>
    </source>
</evidence>
<feature type="domain" description="4Fe-4S ferredoxin-type" evidence="8">
    <location>
        <begin position="264"/>
        <end position="292"/>
    </location>
</feature>
<keyword evidence="5" id="KW-0408">Iron</keyword>
<feature type="transmembrane region" description="Helical" evidence="7">
    <location>
        <begin position="45"/>
        <end position="65"/>
    </location>
</feature>
<keyword evidence="6" id="KW-0411">Iron-sulfur</keyword>
<evidence type="ECO:0000256" key="4">
    <source>
        <dbReference type="ARBA" id="ARBA00022982"/>
    </source>
</evidence>
<dbReference type="PROSITE" id="PS00198">
    <property type="entry name" value="4FE4S_FER_1"/>
    <property type="match status" value="1"/>
</dbReference>
<feature type="transmembrane region" description="Helical" evidence="7">
    <location>
        <begin position="347"/>
        <end position="366"/>
    </location>
</feature>
<proteinExistence type="predicted"/>
<dbReference type="PROSITE" id="PS51379">
    <property type="entry name" value="4FE4S_FER_2"/>
    <property type="match status" value="1"/>
</dbReference>
<feature type="transmembrane region" description="Helical" evidence="7">
    <location>
        <begin position="203"/>
        <end position="220"/>
    </location>
</feature>
<dbReference type="NCBIfam" id="TIGR02745">
    <property type="entry name" value="ccoG_rdxA_fixG"/>
    <property type="match status" value="1"/>
</dbReference>
<organism evidence="9 10">
    <name type="scientific">Zoogloea oryzae</name>
    <dbReference type="NCBI Taxonomy" id="310767"/>
    <lineage>
        <taxon>Bacteria</taxon>
        <taxon>Pseudomonadati</taxon>
        <taxon>Pseudomonadota</taxon>
        <taxon>Betaproteobacteria</taxon>
        <taxon>Rhodocyclales</taxon>
        <taxon>Zoogloeaceae</taxon>
        <taxon>Zoogloea</taxon>
    </lineage>
</organism>
<feature type="transmembrane region" description="Helical" evidence="7">
    <location>
        <begin position="85"/>
        <end position="107"/>
    </location>
</feature>
<dbReference type="Gene3D" id="3.30.70.20">
    <property type="match status" value="1"/>
</dbReference>
<dbReference type="InterPro" id="IPR017896">
    <property type="entry name" value="4Fe4S_Fe-S-bd"/>
</dbReference>
<dbReference type="Pfam" id="PF12801">
    <property type="entry name" value="Fer4_5"/>
    <property type="match status" value="1"/>
</dbReference>
<keyword evidence="7" id="KW-1133">Transmembrane helix</keyword>
<dbReference type="Pfam" id="PF13746">
    <property type="entry name" value="Fer4_18"/>
    <property type="match status" value="1"/>
</dbReference>
<keyword evidence="3" id="KW-0479">Metal-binding</keyword>
<dbReference type="EMBL" id="BSPX01000021">
    <property type="protein sequence ID" value="GLT22281.1"/>
    <property type="molecule type" value="Genomic_DNA"/>
</dbReference>
<evidence type="ECO:0000259" key="8">
    <source>
        <dbReference type="PROSITE" id="PS51379"/>
    </source>
</evidence>
<keyword evidence="4" id="KW-0249">Electron transport</keyword>
<keyword evidence="2" id="KW-0004">4Fe-4S</keyword>
<dbReference type="RefSeq" id="WP_284187597.1">
    <property type="nucleotide sequence ID" value="NZ_BSPX01000021.1"/>
</dbReference>
<dbReference type="SUPFAM" id="SSF54862">
    <property type="entry name" value="4Fe-4S ferredoxins"/>
    <property type="match status" value="1"/>
</dbReference>
<evidence type="ECO:0000256" key="5">
    <source>
        <dbReference type="ARBA" id="ARBA00023004"/>
    </source>
</evidence>
<dbReference type="InterPro" id="IPR051684">
    <property type="entry name" value="Electron_Trans/Redox"/>
</dbReference>
<dbReference type="InterPro" id="IPR017900">
    <property type="entry name" value="4Fe4S_Fe_S_CS"/>
</dbReference>
<evidence type="ECO:0000256" key="6">
    <source>
        <dbReference type="ARBA" id="ARBA00023014"/>
    </source>
</evidence>
<dbReference type="InterPro" id="IPR032879">
    <property type="entry name" value="FixG_C"/>
</dbReference>
<keyword evidence="7" id="KW-0812">Transmembrane</keyword>
<dbReference type="PANTHER" id="PTHR30176:SF3">
    <property type="entry name" value="FERREDOXIN-TYPE PROTEIN NAPH"/>
    <property type="match status" value="1"/>
</dbReference>
<evidence type="ECO:0000256" key="1">
    <source>
        <dbReference type="ARBA" id="ARBA00022448"/>
    </source>
</evidence>
<evidence type="ECO:0000313" key="10">
    <source>
        <dbReference type="Proteomes" id="UP001157167"/>
    </source>
</evidence>
<keyword evidence="10" id="KW-1185">Reference proteome</keyword>
<dbReference type="Gene3D" id="2.60.40.10">
    <property type="entry name" value="Immunoglobulins"/>
    <property type="match status" value="1"/>
</dbReference>
<dbReference type="InterPro" id="IPR013783">
    <property type="entry name" value="Ig-like_fold"/>
</dbReference>
<comment type="caution">
    <text evidence="9">The sequence shown here is derived from an EMBL/GenBank/DDBJ whole genome shotgun (WGS) entry which is preliminary data.</text>
</comment>
<dbReference type="Pfam" id="PF11614">
    <property type="entry name" value="FixG_C"/>
    <property type="match status" value="1"/>
</dbReference>
<evidence type="ECO:0000256" key="2">
    <source>
        <dbReference type="ARBA" id="ARBA00022485"/>
    </source>
</evidence>
<keyword evidence="1" id="KW-0813">Transport</keyword>
<dbReference type="PANTHER" id="PTHR30176">
    <property type="entry name" value="FERREDOXIN-TYPE PROTEIN NAPH"/>
    <property type="match status" value="1"/>
</dbReference>
<name>A0ABQ6FAG5_9RHOO</name>
<keyword evidence="7" id="KW-0472">Membrane</keyword>
<protein>
    <submittedName>
        <fullName evidence="9">Ferredoxin</fullName>
    </submittedName>
</protein>
<dbReference type="InterPro" id="IPR014116">
    <property type="entry name" value="Cyt_c_oxidase_cbb3_FixG"/>
</dbReference>
<gene>
    <name evidence="9" type="ORF">GCM10007933_17400</name>
</gene>
<feature type="transmembrane region" description="Helical" evidence="7">
    <location>
        <begin position="165"/>
        <end position="183"/>
    </location>
</feature>
<reference evidence="10" key="1">
    <citation type="journal article" date="2019" name="Int. J. Syst. Evol. Microbiol.">
        <title>The Global Catalogue of Microorganisms (GCM) 10K type strain sequencing project: providing services to taxonomists for standard genome sequencing and annotation.</title>
        <authorList>
            <consortium name="The Broad Institute Genomics Platform"/>
            <consortium name="The Broad Institute Genome Sequencing Center for Infectious Disease"/>
            <person name="Wu L."/>
            <person name="Ma J."/>
        </authorList>
    </citation>
    <scope>NUCLEOTIDE SEQUENCE [LARGE SCALE GENOMIC DNA]</scope>
    <source>
        <strain evidence="10">NBRC 102407</strain>
    </source>
</reference>
<dbReference type="Proteomes" id="UP001157167">
    <property type="component" value="Unassembled WGS sequence"/>
</dbReference>
<evidence type="ECO:0000256" key="3">
    <source>
        <dbReference type="ARBA" id="ARBA00022723"/>
    </source>
</evidence>